<dbReference type="PANTHER" id="PTHR14969:SF62">
    <property type="entry name" value="DECAPRENYLPHOSPHORYL-5-PHOSPHORIBOSE PHOSPHATASE RV3807C-RELATED"/>
    <property type="match status" value="1"/>
</dbReference>
<evidence type="ECO:0000256" key="7">
    <source>
        <dbReference type="SAM" id="Phobius"/>
    </source>
</evidence>
<feature type="domain" description="Phosphatidic acid phosphatase type 2/haloperoxidase" evidence="8">
    <location>
        <begin position="101"/>
        <end position="204"/>
    </location>
</feature>
<feature type="transmembrane region" description="Helical" evidence="7">
    <location>
        <begin position="101"/>
        <end position="118"/>
    </location>
</feature>
<gene>
    <name evidence="9" type="ORF">M3M28_11700</name>
</gene>
<evidence type="ECO:0000256" key="2">
    <source>
        <dbReference type="ARBA" id="ARBA00022475"/>
    </source>
</evidence>
<feature type="transmembrane region" description="Helical" evidence="7">
    <location>
        <begin position="147"/>
        <end position="173"/>
    </location>
</feature>
<dbReference type="CDD" id="cd03392">
    <property type="entry name" value="PAP2_like_2"/>
    <property type="match status" value="1"/>
</dbReference>
<evidence type="ECO:0000313" key="9">
    <source>
        <dbReference type="EMBL" id="UQN14689.1"/>
    </source>
</evidence>
<evidence type="ECO:0000256" key="4">
    <source>
        <dbReference type="ARBA" id="ARBA00022801"/>
    </source>
</evidence>
<dbReference type="Pfam" id="PF01569">
    <property type="entry name" value="PAP2"/>
    <property type="match status" value="1"/>
</dbReference>
<dbReference type="PANTHER" id="PTHR14969">
    <property type="entry name" value="SPHINGOSINE-1-PHOSPHATE PHOSPHOHYDROLASE"/>
    <property type="match status" value="1"/>
</dbReference>
<feature type="transmembrane region" description="Helical" evidence="7">
    <location>
        <begin position="185"/>
        <end position="207"/>
    </location>
</feature>
<evidence type="ECO:0000259" key="8">
    <source>
        <dbReference type="SMART" id="SM00014"/>
    </source>
</evidence>
<dbReference type="EMBL" id="CP097160">
    <property type="protein sequence ID" value="UQN14689.1"/>
    <property type="molecule type" value="Genomic_DNA"/>
</dbReference>
<evidence type="ECO:0000256" key="3">
    <source>
        <dbReference type="ARBA" id="ARBA00022692"/>
    </source>
</evidence>
<proteinExistence type="predicted"/>
<feature type="transmembrane region" description="Helical" evidence="7">
    <location>
        <begin position="66"/>
        <end position="94"/>
    </location>
</feature>
<evidence type="ECO:0000256" key="5">
    <source>
        <dbReference type="ARBA" id="ARBA00022989"/>
    </source>
</evidence>
<dbReference type="Gene3D" id="1.20.144.10">
    <property type="entry name" value="Phosphatidic acid phosphatase type 2/haloperoxidase"/>
    <property type="match status" value="2"/>
</dbReference>
<comment type="subcellular location">
    <subcellularLocation>
        <location evidence="1">Cell membrane</location>
        <topology evidence="1">Multi-pass membrane protein</topology>
    </subcellularLocation>
</comment>
<keyword evidence="5 7" id="KW-1133">Transmembrane helix</keyword>
<keyword evidence="6 7" id="KW-0472">Membrane</keyword>
<reference evidence="9" key="1">
    <citation type="submission" date="2022-05" db="EMBL/GenBank/DDBJ databases">
        <title>Complete genome sequence of toluene-degrading Gulosibacter sediminis strain ACHW.36C.</title>
        <authorList>
            <person name="Wai A.C."/>
            <person name="Lai G.K."/>
            <person name="Griffin S.D."/>
            <person name="Leung F.C."/>
        </authorList>
    </citation>
    <scope>NUCLEOTIDE SEQUENCE [LARGE SCALE GENOMIC DNA]</scope>
    <source>
        <strain evidence="9">ACHW.36C</strain>
    </source>
</reference>
<protein>
    <submittedName>
        <fullName evidence="9">Phosphatase PAP2 family protein</fullName>
    </submittedName>
</protein>
<dbReference type="SUPFAM" id="SSF48317">
    <property type="entry name" value="Acid phosphatase/Vanadium-dependent haloperoxidase"/>
    <property type="match status" value="1"/>
</dbReference>
<dbReference type="SMART" id="SM00014">
    <property type="entry name" value="acidPPc"/>
    <property type="match status" value="1"/>
</dbReference>
<keyword evidence="3 7" id="KW-0812">Transmembrane</keyword>
<name>A0ABY4MXB4_9MICO</name>
<evidence type="ECO:0000256" key="6">
    <source>
        <dbReference type="ARBA" id="ARBA00023136"/>
    </source>
</evidence>
<feature type="transmembrane region" description="Helical" evidence="7">
    <location>
        <begin position="20"/>
        <end position="39"/>
    </location>
</feature>
<accession>A0ABY4MXB4</accession>
<keyword evidence="4" id="KW-0378">Hydrolase</keyword>
<sequence>MTDSKSTREVSARVSRRWPLVSAITAFLLVTLLALIVVYREANKPFGFEVEWMSELVEHRGEPWTWLALVFNSVGGGVLAIAVIPVVTIVGLLLFRRPWAALYYASATILATLIVQLVKNIVGRPRPLDILVAADPGSFPSGHSANAAVMAATFAIIFPRVWVWVAGAVYTVGMMLSRTYLGAHWISDTIGGLLIALGVAIIIWAPLANRLQREREQPHPPIWQRASSESA</sequence>
<dbReference type="InterPro" id="IPR000326">
    <property type="entry name" value="PAP2/HPO"/>
</dbReference>
<keyword evidence="2" id="KW-1003">Cell membrane</keyword>
<dbReference type="InterPro" id="IPR036938">
    <property type="entry name" value="PAP2/HPO_sf"/>
</dbReference>
<evidence type="ECO:0000256" key="1">
    <source>
        <dbReference type="ARBA" id="ARBA00004651"/>
    </source>
</evidence>
<organism evidence="9">
    <name type="scientific">Gulosibacter sediminis</name>
    <dbReference type="NCBI Taxonomy" id="1729695"/>
    <lineage>
        <taxon>Bacteria</taxon>
        <taxon>Bacillati</taxon>
        <taxon>Actinomycetota</taxon>
        <taxon>Actinomycetes</taxon>
        <taxon>Micrococcales</taxon>
        <taxon>Microbacteriaceae</taxon>
        <taxon>Gulosibacter</taxon>
    </lineage>
</organism>